<evidence type="ECO:0000313" key="2">
    <source>
        <dbReference type="EMBL" id="ABC23688.1"/>
    </source>
</evidence>
<gene>
    <name evidence="2" type="ordered locus">Rru_A2891</name>
</gene>
<reference evidence="2 3" key="1">
    <citation type="journal article" date="2011" name="Stand. Genomic Sci.">
        <title>Complete genome sequence of Rhodospirillum rubrum type strain (S1).</title>
        <authorList>
            <person name="Munk A.C."/>
            <person name="Copeland A."/>
            <person name="Lucas S."/>
            <person name="Lapidus A."/>
            <person name="Del Rio T.G."/>
            <person name="Barry K."/>
            <person name="Detter J.C."/>
            <person name="Hammon N."/>
            <person name="Israni S."/>
            <person name="Pitluck S."/>
            <person name="Brettin T."/>
            <person name="Bruce D."/>
            <person name="Han C."/>
            <person name="Tapia R."/>
            <person name="Gilna P."/>
            <person name="Schmutz J."/>
            <person name="Larimer F."/>
            <person name="Land M."/>
            <person name="Kyrpides N.C."/>
            <person name="Mavromatis K."/>
            <person name="Richardson P."/>
            <person name="Rohde M."/>
            <person name="Goker M."/>
            <person name="Klenk H.P."/>
            <person name="Zhang Y."/>
            <person name="Roberts G.P."/>
            <person name="Reslewic S."/>
            <person name="Schwartz D.C."/>
        </authorList>
    </citation>
    <scope>NUCLEOTIDE SEQUENCE [LARGE SCALE GENOMIC DNA]</scope>
    <source>
        <strain evidence="3">ATCC 11170 / ATH 1.1.1 / DSM 467 / LMG 4362 / NCIMB 8255 / S1</strain>
    </source>
</reference>
<organism evidence="2 3">
    <name type="scientific">Rhodospirillum rubrum (strain ATCC 11170 / ATH 1.1.1 / DSM 467 / LMG 4362 / NCIMB 8255 / S1)</name>
    <dbReference type="NCBI Taxonomy" id="269796"/>
    <lineage>
        <taxon>Bacteria</taxon>
        <taxon>Pseudomonadati</taxon>
        <taxon>Pseudomonadota</taxon>
        <taxon>Alphaproteobacteria</taxon>
        <taxon>Rhodospirillales</taxon>
        <taxon>Rhodospirillaceae</taxon>
        <taxon>Rhodospirillum</taxon>
    </lineage>
</organism>
<dbReference type="STRING" id="269796.Rru_A2891"/>
<dbReference type="EnsemblBacteria" id="ABC23688">
    <property type="protein sequence ID" value="ABC23688"/>
    <property type="gene ID" value="Rru_A2891"/>
</dbReference>
<sequence>MSLFPPPTIPLAQRDTVRLIPTARLKEPVLQPLAATPRALDDLAALESVTNGRIEAESLGMADLDPRELVFGRPGHSFINAAFTHTRPGGNRFNGEDRGAWYCAFTVETALAEVSYHLGRELAAIGRFENTTDYAVLLADFIGLFHDLRGDDGADEPALAEDPALAYGPGQALAGRLRRESASNGIVYPSRRHAGGTCLVAFHPDLVQSLRQGAIWRLDWWGSPNPRQTLLNA</sequence>
<dbReference type="PATRIC" id="fig|269796.9.peg.3000"/>
<proteinExistence type="predicted"/>
<dbReference type="eggNOG" id="COG5654">
    <property type="taxonomic scope" value="Bacteria"/>
</dbReference>
<accession>Q2RQA7</accession>
<dbReference type="Proteomes" id="UP000001929">
    <property type="component" value="Chromosome"/>
</dbReference>
<dbReference type="PhylomeDB" id="Q2RQA7"/>
<dbReference type="Pfam" id="PF08808">
    <property type="entry name" value="RES"/>
    <property type="match status" value="1"/>
</dbReference>
<dbReference type="HOGENOM" id="CLU_074555_1_0_5"/>
<keyword evidence="3" id="KW-1185">Reference proteome</keyword>
<protein>
    <recommendedName>
        <fullName evidence="1">RES domain-containing protein</fullName>
    </recommendedName>
</protein>
<evidence type="ECO:0000313" key="3">
    <source>
        <dbReference type="Proteomes" id="UP000001929"/>
    </source>
</evidence>
<dbReference type="AlphaFoldDB" id="Q2RQA7"/>
<dbReference type="KEGG" id="rru:Rru_A2891"/>
<dbReference type="RefSeq" id="WP_011390641.1">
    <property type="nucleotide sequence ID" value="NC_007643.1"/>
</dbReference>
<feature type="domain" description="RES" evidence="1">
    <location>
        <begin position="82"/>
        <end position="213"/>
    </location>
</feature>
<evidence type="ECO:0000259" key="1">
    <source>
        <dbReference type="SMART" id="SM00953"/>
    </source>
</evidence>
<dbReference type="EMBL" id="CP000230">
    <property type="protein sequence ID" value="ABC23688.1"/>
    <property type="molecule type" value="Genomic_DNA"/>
</dbReference>
<name>Q2RQA7_RHORT</name>
<dbReference type="InterPro" id="IPR014914">
    <property type="entry name" value="RES_dom"/>
</dbReference>
<dbReference type="SMART" id="SM00953">
    <property type="entry name" value="RES"/>
    <property type="match status" value="1"/>
</dbReference>